<dbReference type="EnsemblPlants" id="KQK10868">
    <property type="protein sequence ID" value="KQK10868"/>
    <property type="gene ID" value="BRADI_2g56706v3"/>
</dbReference>
<reference evidence="2" key="3">
    <citation type="submission" date="2018-08" db="UniProtKB">
        <authorList>
            <consortium name="EnsemblPlants"/>
        </authorList>
    </citation>
    <scope>IDENTIFICATION</scope>
    <source>
        <strain evidence="2">cv. Bd21</strain>
    </source>
</reference>
<proteinExistence type="predicted"/>
<evidence type="ECO:0000313" key="2">
    <source>
        <dbReference type="EnsemblPlants" id="KQK10868"/>
    </source>
</evidence>
<accession>A0A0Q3JEJ7</accession>
<reference evidence="1 2" key="1">
    <citation type="journal article" date="2010" name="Nature">
        <title>Genome sequencing and analysis of the model grass Brachypodium distachyon.</title>
        <authorList>
            <consortium name="International Brachypodium Initiative"/>
        </authorList>
    </citation>
    <scope>NUCLEOTIDE SEQUENCE [LARGE SCALE GENOMIC DNA]</scope>
    <source>
        <strain evidence="1 2">Bd21</strain>
    </source>
</reference>
<protein>
    <submittedName>
        <fullName evidence="1 2">Uncharacterized protein</fullName>
    </submittedName>
</protein>
<reference evidence="1" key="2">
    <citation type="submission" date="2017-06" db="EMBL/GenBank/DDBJ databases">
        <title>WGS assembly of Brachypodium distachyon.</title>
        <authorList>
            <consortium name="The International Brachypodium Initiative"/>
            <person name="Lucas S."/>
            <person name="Harmon-Smith M."/>
            <person name="Lail K."/>
            <person name="Tice H."/>
            <person name="Grimwood J."/>
            <person name="Bruce D."/>
            <person name="Barry K."/>
            <person name="Shu S."/>
            <person name="Lindquist E."/>
            <person name="Wang M."/>
            <person name="Pitluck S."/>
            <person name="Vogel J.P."/>
            <person name="Garvin D.F."/>
            <person name="Mockler T.C."/>
            <person name="Schmutz J."/>
            <person name="Rokhsar D."/>
            <person name="Bevan M.W."/>
        </authorList>
    </citation>
    <scope>NUCLEOTIDE SEQUENCE</scope>
    <source>
        <strain evidence="1">Bd21</strain>
    </source>
</reference>
<dbReference type="AlphaFoldDB" id="A0A0Q3JEJ7"/>
<dbReference type="Proteomes" id="UP000008810">
    <property type="component" value="Chromosome 2"/>
</dbReference>
<name>A0A0Q3JEJ7_BRADI</name>
<keyword evidence="3" id="KW-1185">Reference proteome</keyword>
<dbReference type="EMBL" id="CM000881">
    <property type="protein sequence ID" value="KQK10868.1"/>
    <property type="molecule type" value="Genomic_DNA"/>
</dbReference>
<gene>
    <name evidence="1" type="ORF">BRADI_2g56706v3</name>
</gene>
<evidence type="ECO:0000313" key="1">
    <source>
        <dbReference type="EMBL" id="KQK10868.1"/>
    </source>
</evidence>
<sequence>MFSVLVRCIVASCSFQTINTEELTSLVRKTRFHSRLEGPERGRRREVDVSPQRGNYLNAHGSWDPHISGSVSCCLFRAASYHV</sequence>
<dbReference type="InParanoid" id="A0A0Q3JEJ7"/>
<organism evidence="1">
    <name type="scientific">Brachypodium distachyon</name>
    <name type="common">Purple false brome</name>
    <name type="synonym">Trachynia distachya</name>
    <dbReference type="NCBI Taxonomy" id="15368"/>
    <lineage>
        <taxon>Eukaryota</taxon>
        <taxon>Viridiplantae</taxon>
        <taxon>Streptophyta</taxon>
        <taxon>Embryophyta</taxon>
        <taxon>Tracheophyta</taxon>
        <taxon>Spermatophyta</taxon>
        <taxon>Magnoliopsida</taxon>
        <taxon>Liliopsida</taxon>
        <taxon>Poales</taxon>
        <taxon>Poaceae</taxon>
        <taxon>BOP clade</taxon>
        <taxon>Pooideae</taxon>
        <taxon>Stipodae</taxon>
        <taxon>Brachypodieae</taxon>
        <taxon>Brachypodium</taxon>
    </lineage>
</organism>
<dbReference type="Gramene" id="KQK10868">
    <property type="protein sequence ID" value="KQK10868"/>
    <property type="gene ID" value="BRADI_2g56706v3"/>
</dbReference>
<evidence type="ECO:0000313" key="3">
    <source>
        <dbReference type="Proteomes" id="UP000008810"/>
    </source>
</evidence>